<keyword evidence="7" id="KW-1185">Reference proteome</keyword>
<evidence type="ECO:0000256" key="1">
    <source>
        <dbReference type="ARBA" id="ARBA00022603"/>
    </source>
</evidence>
<dbReference type="InterPro" id="IPR001077">
    <property type="entry name" value="COMT_C"/>
</dbReference>
<dbReference type="PROSITE" id="PS51683">
    <property type="entry name" value="SAM_OMT_II"/>
    <property type="match status" value="1"/>
</dbReference>
<dbReference type="InterPro" id="IPR036390">
    <property type="entry name" value="WH_DNA-bd_sf"/>
</dbReference>
<dbReference type="InterPro" id="IPR012967">
    <property type="entry name" value="COMT_dimerisation"/>
</dbReference>
<dbReference type="GO" id="GO:0008171">
    <property type="term" value="F:O-methyltransferase activity"/>
    <property type="evidence" value="ECO:0007669"/>
    <property type="project" value="InterPro"/>
</dbReference>
<reference evidence="6" key="1">
    <citation type="journal article" date="2023" name="Mol. Phylogenet. Evol.">
        <title>Genome-scale phylogeny and comparative genomics of the fungal order Sordariales.</title>
        <authorList>
            <person name="Hensen N."/>
            <person name="Bonometti L."/>
            <person name="Westerberg I."/>
            <person name="Brannstrom I.O."/>
            <person name="Guillou S."/>
            <person name="Cros-Aarteil S."/>
            <person name="Calhoun S."/>
            <person name="Haridas S."/>
            <person name="Kuo A."/>
            <person name="Mondo S."/>
            <person name="Pangilinan J."/>
            <person name="Riley R."/>
            <person name="LaButti K."/>
            <person name="Andreopoulos B."/>
            <person name="Lipzen A."/>
            <person name="Chen C."/>
            <person name="Yan M."/>
            <person name="Daum C."/>
            <person name="Ng V."/>
            <person name="Clum A."/>
            <person name="Steindorff A."/>
            <person name="Ohm R.A."/>
            <person name="Martin F."/>
            <person name="Silar P."/>
            <person name="Natvig D.O."/>
            <person name="Lalanne C."/>
            <person name="Gautier V."/>
            <person name="Ament-Velasquez S.L."/>
            <person name="Kruys A."/>
            <person name="Hutchinson M.I."/>
            <person name="Powell A.J."/>
            <person name="Barry K."/>
            <person name="Miller A.N."/>
            <person name="Grigoriev I.V."/>
            <person name="Debuchy R."/>
            <person name="Gladieux P."/>
            <person name="Hiltunen Thoren M."/>
            <person name="Johannesson H."/>
        </authorList>
    </citation>
    <scope>NUCLEOTIDE SEQUENCE</scope>
    <source>
        <strain evidence="6">CBS 532.94</strain>
    </source>
</reference>
<accession>A0AAN7C124</accession>
<keyword evidence="3" id="KW-0949">S-adenosyl-L-methionine</keyword>
<dbReference type="PANTHER" id="PTHR43712:SF2">
    <property type="entry name" value="O-METHYLTRANSFERASE CICE"/>
    <property type="match status" value="1"/>
</dbReference>
<dbReference type="PIRSF" id="PIRSF005739">
    <property type="entry name" value="O-mtase"/>
    <property type="match status" value="1"/>
</dbReference>
<keyword evidence="2" id="KW-0808">Transferase</keyword>
<dbReference type="GO" id="GO:0032259">
    <property type="term" value="P:methylation"/>
    <property type="evidence" value="ECO:0007669"/>
    <property type="project" value="UniProtKB-KW"/>
</dbReference>
<protein>
    <submittedName>
        <fullName evidence="6">O-methyltransferase</fullName>
    </submittedName>
</protein>
<dbReference type="SUPFAM" id="SSF53335">
    <property type="entry name" value="S-adenosyl-L-methionine-dependent methyltransferases"/>
    <property type="match status" value="1"/>
</dbReference>
<dbReference type="InterPro" id="IPR029063">
    <property type="entry name" value="SAM-dependent_MTases_sf"/>
</dbReference>
<organism evidence="6 7">
    <name type="scientific">Achaetomium macrosporum</name>
    <dbReference type="NCBI Taxonomy" id="79813"/>
    <lineage>
        <taxon>Eukaryota</taxon>
        <taxon>Fungi</taxon>
        <taxon>Dikarya</taxon>
        <taxon>Ascomycota</taxon>
        <taxon>Pezizomycotina</taxon>
        <taxon>Sordariomycetes</taxon>
        <taxon>Sordariomycetidae</taxon>
        <taxon>Sordariales</taxon>
        <taxon>Chaetomiaceae</taxon>
        <taxon>Achaetomium</taxon>
    </lineage>
</organism>
<dbReference type="AlphaFoldDB" id="A0AAN7C124"/>
<evidence type="ECO:0000256" key="3">
    <source>
        <dbReference type="ARBA" id="ARBA00022691"/>
    </source>
</evidence>
<dbReference type="EMBL" id="MU860819">
    <property type="protein sequence ID" value="KAK4232852.1"/>
    <property type="molecule type" value="Genomic_DNA"/>
</dbReference>
<reference evidence="6" key="2">
    <citation type="submission" date="2023-05" db="EMBL/GenBank/DDBJ databases">
        <authorList>
            <consortium name="Lawrence Berkeley National Laboratory"/>
            <person name="Steindorff A."/>
            <person name="Hensen N."/>
            <person name="Bonometti L."/>
            <person name="Westerberg I."/>
            <person name="Brannstrom I.O."/>
            <person name="Guillou S."/>
            <person name="Cros-Aarteil S."/>
            <person name="Calhoun S."/>
            <person name="Haridas S."/>
            <person name="Kuo A."/>
            <person name="Mondo S."/>
            <person name="Pangilinan J."/>
            <person name="Riley R."/>
            <person name="Labutti K."/>
            <person name="Andreopoulos B."/>
            <person name="Lipzen A."/>
            <person name="Chen C."/>
            <person name="Yanf M."/>
            <person name="Daum C."/>
            <person name="Ng V."/>
            <person name="Clum A."/>
            <person name="Ohm R."/>
            <person name="Martin F."/>
            <person name="Silar P."/>
            <person name="Natvig D."/>
            <person name="Lalanne C."/>
            <person name="Gautier V."/>
            <person name="Ament-Velasquez S.L."/>
            <person name="Kruys A."/>
            <person name="Hutchinson M.I."/>
            <person name="Powell A.J."/>
            <person name="Barry K."/>
            <person name="Miller A.N."/>
            <person name="Grigoriev I.V."/>
            <person name="Debuchy R."/>
            <person name="Gladieux P."/>
            <person name="Thoren M.H."/>
            <person name="Johannesson H."/>
        </authorList>
    </citation>
    <scope>NUCLEOTIDE SEQUENCE</scope>
    <source>
        <strain evidence="6">CBS 532.94</strain>
    </source>
</reference>
<feature type="domain" description="O-methyltransferase dimerisation" evidence="5">
    <location>
        <begin position="21"/>
        <end position="91"/>
    </location>
</feature>
<gene>
    <name evidence="6" type="ORF">C8A03DRAFT_48398</name>
</gene>
<keyword evidence="1" id="KW-0489">Methyltransferase</keyword>
<dbReference type="InterPro" id="IPR016461">
    <property type="entry name" value="COMT-like"/>
</dbReference>
<dbReference type="SUPFAM" id="SSF46785">
    <property type="entry name" value="Winged helix' DNA-binding domain"/>
    <property type="match status" value="1"/>
</dbReference>
<dbReference type="GO" id="GO:0046983">
    <property type="term" value="F:protein dimerization activity"/>
    <property type="evidence" value="ECO:0007669"/>
    <property type="project" value="InterPro"/>
</dbReference>
<evidence type="ECO:0000259" key="4">
    <source>
        <dbReference type="Pfam" id="PF00891"/>
    </source>
</evidence>
<dbReference type="Proteomes" id="UP001303760">
    <property type="component" value="Unassembled WGS sequence"/>
</dbReference>
<dbReference type="Pfam" id="PF08100">
    <property type="entry name" value="Dimerisation"/>
    <property type="match status" value="1"/>
</dbReference>
<feature type="domain" description="O-methyltransferase C-terminal" evidence="4">
    <location>
        <begin position="197"/>
        <end position="316"/>
    </location>
</feature>
<dbReference type="Gene3D" id="1.10.10.10">
    <property type="entry name" value="Winged helix-like DNA-binding domain superfamily/Winged helix DNA-binding domain"/>
    <property type="match status" value="1"/>
</dbReference>
<dbReference type="Gene3D" id="3.40.50.150">
    <property type="entry name" value="Vaccinia Virus protein VP39"/>
    <property type="match status" value="1"/>
</dbReference>
<proteinExistence type="predicted"/>
<evidence type="ECO:0000256" key="2">
    <source>
        <dbReference type="ARBA" id="ARBA00022679"/>
    </source>
</evidence>
<sequence>MTSDAANIREALQQAGSHFLALVEIGILKTFVDFRVFDAIPNDGDISFSELGSKTGAQPALLERFSTFLIASDILLSPRPGYVAHTARSRPYQAGGVSAGFVVHVFNFFLRPMACWPAYFSEVGLREPPNSRKIPLGLGLGHPGLDMYGILDAEPALAALFNQAQARSAGIFSLQSLYSLQWVEGLLDQSEPRLAFCAVFDLPKTVDAARAQLDGKLGQAKLVGGTMFEPLPQEIRGALVYQFRRVLSDFPDNEIIAALSNVRQACGTDTRVLIIEELLRPNRSKFAIAQDIAVFNFGGKRRSEAMFRELTAAAGFHVSGAFHPEDSEFGVLELVRR</sequence>
<dbReference type="InterPro" id="IPR036388">
    <property type="entry name" value="WH-like_DNA-bd_sf"/>
</dbReference>
<comment type="caution">
    <text evidence="6">The sequence shown here is derived from an EMBL/GenBank/DDBJ whole genome shotgun (WGS) entry which is preliminary data.</text>
</comment>
<evidence type="ECO:0000313" key="6">
    <source>
        <dbReference type="EMBL" id="KAK4232852.1"/>
    </source>
</evidence>
<dbReference type="PANTHER" id="PTHR43712">
    <property type="entry name" value="PUTATIVE (AFU_ORTHOLOGUE AFUA_4G14580)-RELATED"/>
    <property type="match status" value="1"/>
</dbReference>
<evidence type="ECO:0000313" key="7">
    <source>
        <dbReference type="Proteomes" id="UP001303760"/>
    </source>
</evidence>
<name>A0AAN7C124_9PEZI</name>
<dbReference type="Pfam" id="PF00891">
    <property type="entry name" value="Methyltransf_2"/>
    <property type="match status" value="1"/>
</dbReference>
<evidence type="ECO:0000259" key="5">
    <source>
        <dbReference type="Pfam" id="PF08100"/>
    </source>
</evidence>